<comment type="pathway">
    <text evidence="6">Amino-acid biosynthesis; L-threonine biosynthesis; L-threonine from L-aspartate: step 1/5.</text>
</comment>
<evidence type="ECO:0000256" key="6">
    <source>
        <dbReference type="ARBA" id="ARBA00005139"/>
    </source>
</evidence>
<protein>
    <submittedName>
        <fullName evidence="28">Bifunctional aspartate kinase/homoserine dehydrogenase I</fullName>
        <ecNumber evidence="28">1.1.1.3</ecNumber>
        <ecNumber evidence="28">2.7.2.4</ecNumber>
    </submittedName>
</protein>
<comment type="function">
    <text evidence="24">Bifunctional aspartate kinase and homoserine dehydrogenase that catalyzes the first and the third steps toward the synthesis of lysine, methionine and threonine from aspartate.</text>
</comment>
<evidence type="ECO:0000259" key="27">
    <source>
        <dbReference type="PROSITE" id="PS51671"/>
    </source>
</evidence>
<dbReference type="InterPro" id="IPR011147">
    <property type="entry name" value="Bifunc_Aspkin/hSer_DH"/>
</dbReference>
<dbReference type="Proteomes" id="UP000714420">
    <property type="component" value="Unassembled WGS sequence"/>
</dbReference>
<dbReference type="CDD" id="cd04243">
    <property type="entry name" value="AAK_AK-HSDH-like"/>
    <property type="match status" value="1"/>
</dbReference>
<dbReference type="SUPFAM" id="SSF53633">
    <property type="entry name" value="Carbamate kinase-like"/>
    <property type="match status" value="1"/>
</dbReference>
<evidence type="ECO:0000256" key="19">
    <source>
        <dbReference type="ARBA" id="ARBA00023027"/>
    </source>
</evidence>
<dbReference type="InterPro" id="IPR049638">
    <property type="entry name" value="AK-HD"/>
</dbReference>
<dbReference type="EMBL" id="JABKKF010000006">
    <property type="protein sequence ID" value="NPD92249.1"/>
    <property type="molecule type" value="Genomic_DNA"/>
</dbReference>
<organism evidence="28 29">
    <name type="scientific">Xylanibacter muris</name>
    <dbReference type="NCBI Taxonomy" id="2736290"/>
    <lineage>
        <taxon>Bacteria</taxon>
        <taxon>Pseudomonadati</taxon>
        <taxon>Bacteroidota</taxon>
        <taxon>Bacteroidia</taxon>
        <taxon>Bacteroidales</taxon>
        <taxon>Prevotellaceae</taxon>
        <taxon>Xylanibacter</taxon>
    </lineage>
</organism>
<dbReference type="PROSITE" id="PS01042">
    <property type="entry name" value="HOMOSER_DHGENASE"/>
    <property type="match status" value="1"/>
</dbReference>
<dbReference type="Pfam" id="PF00696">
    <property type="entry name" value="AA_kinase"/>
    <property type="match status" value="1"/>
</dbReference>
<evidence type="ECO:0000313" key="29">
    <source>
        <dbReference type="Proteomes" id="UP000714420"/>
    </source>
</evidence>
<evidence type="ECO:0000256" key="22">
    <source>
        <dbReference type="ARBA" id="ARBA00023167"/>
    </source>
</evidence>
<evidence type="ECO:0000256" key="15">
    <source>
        <dbReference type="ARBA" id="ARBA00022777"/>
    </source>
</evidence>
<keyword evidence="15 28" id="KW-0418">Kinase</keyword>
<evidence type="ECO:0000256" key="17">
    <source>
        <dbReference type="ARBA" id="ARBA00022857"/>
    </source>
</evidence>
<dbReference type="PANTHER" id="PTHR43070">
    <property type="match status" value="1"/>
</dbReference>
<evidence type="ECO:0000256" key="4">
    <source>
        <dbReference type="ARBA" id="ARBA00005056"/>
    </source>
</evidence>
<gene>
    <name evidence="28" type="primary">thrA</name>
    <name evidence="28" type="ORF">HPS56_07795</name>
</gene>
<dbReference type="PROSITE" id="PS00324">
    <property type="entry name" value="ASPARTOKINASE"/>
    <property type="match status" value="1"/>
</dbReference>
<dbReference type="Pfam" id="PF22468">
    <property type="entry name" value="ACT_9"/>
    <property type="match status" value="2"/>
</dbReference>
<evidence type="ECO:0000256" key="10">
    <source>
        <dbReference type="ARBA" id="ARBA00022605"/>
    </source>
</evidence>
<evidence type="ECO:0000256" key="14">
    <source>
        <dbReference type="ARBA" id="ARBA00022741"/>
    </source>
</evidence>
<dbReference type="PANTHER" id="PTHR43070:SF3">
    <property type="entry name" value="HOMOSERINE DEHYDROGENASE"/>
    <property type="match status" value="1"/>
</dbReference>
<keyword evidence="13" id="KW-0479">Metal-binding</keyword>
<dbReference type="Pfam" id="PF00742">
    <property type="entry name" value="Homoserine_dh"/>
    <property type="match status" value="1"/>
</dbReference>
<evidence type="ECO:0000256" key="11">
    <source>
        <dbReference type="ARBA" id="ARBA00022679"/>
    </source>
</evidence>
<evidence type="ECO:0000256" key="1">
    <source>
        <dbReference type="ARBA" id="ARBA00001920"/>
    </source>
</evidence>
<dbReference type="EC" id="2.7.2.4" evidence="28"/>
<evidence type="ECO:0000256" key="16">
    <source>
        <dbReference type="ARBA" id="ARBA00022840"/>
    </source>
</evidence>
<dbReference type="InterPro" id="IPR054352">
    <property type="entry name" value="ACT_Aspartokinase"/>
</dbReference>
<evidence type="ECO:0000256" key="18">
    <source>
        <dbReference type="ARBA" id="ARBA00023002"/>
    </source>
</evidence>
<dbReference type="NCBIfam" id="TIGR00657">
    <property type="entry name" value="asp_kinases"/>
    <property type="match status" value="1"/>
</dbReference>
<dbReference type="Pfam" id="PF03447">
    <property type="entry name" value="NAD_binding_3"/>
    <property type="match status" value="1"/>
</dbReference>
<dbReference type="GO" id="GO:0004072">
    <property type="term" value="F:aspartate kinase activity"/>
    <property type="evidence" value="ECO:0007669"/>
    <property type="project" value="UniProtKB-EC"/>
</dbReference>
<keyword evidence="12" id="KW-0791">Threonine biosynthesis</keyword>
<comment type="pathway">
    <text evidence="5">Amino-acid biosynthesis; L-methionine biosynthesis via de novo pathway; L-homoserine from L-aspartate: step 3/3.</text>
</comment>
<dbReference type="Gene3D" id="1.20.120.1320">
    <property type="entry name" value="Aspartokinase, catalytic domain"/>
    <property type="match status" value="1"/>
</dbReference>
<comment type="pathway">
    <text evidence="2">Amino-acid biosynthesis; L-lysine biosynthesis via DAP pathway; (S)-tetrahydrodipicolinate from L-aspartate: step 1/4.</text>
</comment>
<evidence type="ECO:0000256" key="7">
    <source>
        <dbReference type="ARBA" id="ARBA00007952"/>
    </source>
</evidence>
<feature type="domain" description="ACT" evidence="27">
    <location>
        <begin position="313"/>
        <end position="397"/>
    </location>
</feature>
<keyword evidence="16" id="KW-0067">ATP-binding</keyword>
<comment type="cofactor">
    <cofactor evidence="1">
        <name>a metal cation</name>
        <dbReference type="ChEBI" id="CHEBI:25213"/>
    </cofactor>
</comment>
<dbReference type="Gene3D" id="3.40.1160.10">
    <property type="entry name" value="Acetylglutamate kinase-like"/>
    <property type="match status" value="1"/>
</dbReference>
<comment type="subunit">
    <text evidence="9">Homotetramer.</text>
</comment>
<comment type="similarity">
    <text evidence="7">In the C-terminal section; belongs to the homoserine dehydrogenase family.</text>
</comment>
<keyword evidence="18 28" id="KW-0560">Oxidoreductase</keyword>
<keyword evidence="29" id="KW-1185">Reference proteome</keyword>
<dbReference type="PROSITE" id="PS51671">
    <property type="entry name" value="ACT"/>
    <property type="match status" value="1"/>
</dbReference>
<reference evidence="28 29" key="1">
    <citation type="submission" date="2020-05" db="EMBL/GenBank/DDBJ databases">
        <title>Distinct polysaccharide utilization as determinants for interspecies competition between intestinal Prevotella spp.</title>
        <authorList>
            <person name="Galvez E.J.C."/>
            <person name="Iljazovic A."/>
            <person name="Strowig T."/>
        </authorList>
    </citation>
    <scope>NUCLEOTIDE SEQUENCE [LARGE SCALE GENOMIC DNA]</scope>
    <source>
        <strain evidence="28 29">PMUR</strain>
    </source>
</reference>
<dbReference type="InterPro" id="IPR001048">
    <property type="entry name" value="Asp/Glu/Uridylate_kinase"/>
</dbReference>
<evidence type="ECO:0000256" key="12">
    <source>
        <dbReference type="ARBA" id="ARBA00022697"/>
    </source>
</evidence>
<dbReference type="Gene3D" id="3.30.2130.10">
    <property type="entry name" value="VC0802-like"/>
    <property type="match status" value="1"/>
</dbReference>
<keyword evidence="11 28" id="KW-0808">Transferase</keyword>
<evidence type="ECO:0000256" key="23">
    <source>
        <dbReference type="ARBA" id="ARBA00023268"/>
    </source>
</evidence>
<evidence type="ECO:0000256" key="13">
    <source>
        <dbReference type="ARBA" id="ARBA00022723"/>
    </source>
</evidence>
<keyword evidence="14" id="KW-0547">Nucleotide-binding</keyword>
<sequence length="808" mass="88589">MKVLKFGGTSVGSVESILSLKHIVERCDSKVVVVVSALGGITDKLIATSKLAVDGNGTYIEEIEAIKKRHHNMAEAVIPTEKRPQLLTELDTMLEELRSIYYGVFLIRDLSPKTLAAIVSYGERLSSRIVAALIDNTRLYDSREFIKTRHKHGKHILDSELTAKLVKDTFSKMPQIALVPGFISSDKHSGETTNLGRGGSDYTAAIIAAALDAEALEIWTDVNGFMTADPRVIPAAYTINELSYVEAMELCNFGAKVIYPPTIYPVCIKNIPIRVKNTFNPDNPGTVIKNKIDNDRKPIKGISSIGGTTLITVTGLSMVGVIGVNRRIFTALADNGISVFMVSQASSENSTSIGVRDEDASEAVNVLNAEFAKEIETGAMFPMHAESGLATIAIVGENMKHTPGIAGKLFGTLGRSGISVIACAQGASETNISFVIGSQYLRKSLNVLHDSFFLSEYKVLNLFICGVGTVGGNLIEQIRSQYDELMKKRRLKLNVVGIASSHKAIFSREGINLANYREELEKSSPGDTNRLRNEIIGMNIFNSVFVDCTASSEVAALYQDFLDHNISVVAANKVAASGDYDSYARLKETSLRRGVKFLFETNVGAGLPIIGTINDLRNSGDKILKIEAVLSGTLNFIFNEISASVPFSETVRRAKELGYSEPDPRIDLSGKDVVRKLVILTREAGYKTGQEDVMKNLFVPDEFFKGTIDEFWKRLPELDKDFEKKRAVLEKENKRWRFVAEMEHGATRVSLKEVDRSHPFYGLEGSNNIVLLTTERYREYPMLIQGYGAGAGVTAAGVFANIMSIANI</sequence>
<comment type="pathway">
    <text evidence="4">Amino-acid biosynthesis; L-threonine biosynthesis; L-threonine from L-aspartate: step 3/5.</text>
</comment>
<dbReference type="InterPro" id="IPR019811">
    <property type="entry name" value="HDH_CS"/>
</dbReference>
<keyword evidence="23" id="KW-0511">Multifunctional enzyme</keyword>
<evidence type="ECO:0000256" key="21">
    <source>
        <dbReference type="ARBA" id="ARBA00023154"/>
    </source>
</evidence>
<keyword evidence="19" id="KW-0520">NAD</keyword>
<comment type="similarity">
    <text evidence="8">In the N-terminal section; belongs to the aspartokinase family.</text>
</comment>
<keyword evidence="22" id="KW-0486">Methionine biosynthesis</keyword>
<keyword evidence="20" id="KW-0915">Sodium</keyword>
<dbReference type="InterPro" id="IPR001342">
    <property type="entry name" value="HDH_cat"/>
</dbReference>
<keyword evidence="17" id="KW-0521">NADP</keyword>
<evidence type="ECO:0000256" key="8">
    <source>
        <dbReference type="ARBA" id="ARBA00010046"/>
    </source>
</evidence>
<dbReference type="InterPro" id="IPR036393">
    <property type="entry name" value="AceGlu_kinase-like_sf"/>
</dbReference>
<accession>A0ABX2APW6</accession>
<dbReference type="SUPFAM" id="SSF55347">
    <property type="entry name" value="Glyceraldehyde-3-phosphate dehydrogenase-like, C-terminal domain"/>
    <property type="match status" value="1"/>
</dbReference>
<dbReference type="Gene3D" id="3.40.50.720">
    <property type="entry name" value="NAD(P)-binding Rossmann-like Domain"/>
    <property type="match status" value="1"/>
</dbReference>
<evidence type="ECO:0000256" key="25">
    <source>
        <dbReference type="ARBA" id="ARBA00048561"/>
    </source>
</evidence>
<dbReference type="SUPFAM" id="SSF55021">
    <property type="entry name" value="ACT-like"/>
    <property type="match status" value="2"/>
</dbReference>
<evidence type="ECO:0000256" key="26">
    <source>
        <dbReference type="ARBA" id="ARBA00048841"/>
    </source>
</evidence>
<dbReference type="RefSeq" id="WP_172275598.1">
    <property type="nucleotide sequence ID" value="NZ_CASGMU010000014.1"/>
</dbReference>
<evidence type="ECO:0000313" key="28">
    <source>
        <dbReference type="EMBL" id="NPD92249.1"/>
    </source>
</evidence>
<dbReference type="NCBIfam" id="NF006959">
    <property type="entry name" value="PRK09436.1"/>
    <property type="match status" value="1"/>
</dbReference>
<comment type="caution">
    <text evidence="28">The sequence shown here is derived from an EMBL/GenBank/DDBJ whole genome shotgun (WGS) entry which is preliminary data.</text>
</comment>
<evidence type="ECO:0000256" key="5">
    <source>
        <dbReference type="ARBA" id="ARBA00005062"/>
    </source>
</evidence>
<evidence type="ECO:0000256" key="3">
    <source>
        <dbReference type="ARBA" id="ARBA00004986"/>
    </source>
</evidence>
<evidence type="ECO:0000256" key="2">
    <source>
        <dbReference type="ARBA" id="ARBA00004766"/>
    </source>
</evidence>
<comment type="catalytic activity">
    <reaction evidence="25">
        <text>L-aspartate + ATP = 4-phospho-L-aspartate + ADP</text>
        <dbReference type="Rhea" id="RHEA:23776"/>
        <dbReference type="ChEBI" id="CHEBI:29991"/>
        <dbReference type="ChEBI" id="CHEBI:30616"/>
        <dbReference type="ChEBI" id="CHEBI:57535"/>
        <dbReference type="ChEBI" id="CHEBI:456216"/>
        <dbReference type="EC" id="2.7.2.4"/>
    </reaction>
    <physiologicalReaction direction="left-to-right" evidence="25">
        <dbReference type="Rhea" id="RHEA:23777"/>
    </physiologicalReaction>
</comment>
<dbReference type="SUPFAM" id="SSF51735">
    <property type="entry name" value="NAD(P)-binding Rossmann-fold domains"/>
    <property type="match status" value="1"/>
</dbReference>
<proteinExistence type="inferred from homology"/>
<dbReference type="EC" id="1.1.1.3" evidence="28"/>
<comment type="pathway">
    <text evidence="3">Amino-acid biosynthesis; L-methionine biosynthesis via de novo pathway; L-homoserine from L-aspartate: step 1/3.</text>
</comment>
<comment type="catalytic activity">
    <reaction evidence="26">
        <text>L-homoserine + NADP(+) = L-aspartate 4-semialdehyde + NADPH + H(+)</text>
        <dbReference type="Rhea" id="RHEA:15761"/>
        <dbReference type="ChEBI" id="CHEBI:15378"/>
        <dbReference type="ChEBI" id="CHEBI:57476"/>
        <dbReference type="ChEBI" id="CHEBI:57783"/>
        <dbReference type="ChEBI" id="CHEBI:58349"/>
        <dbReference type="ChEBI" id="CHEBI:537519"/>
        <dbReference type="EC" id="1.1.1.3"/>
    </reaction>
    <physiologicalReaction direction="right-to-left" evidence="26">
        <dbReference type="Rhea" id="RHEA:15763"/>
    </physiologicalReaction>
</comment>
<dbReference type="InterPro" id="IPR005106">
    <property type="entry name" value="Asp/hSer_DH_NAD-bd"/>
</dbReference>
<evidence type="ECO:0000256" key="20">
    <source>
        <dbReference type="ARBA" id="ARBA00023053"/>
    </source>
</evidence>
<dbReference type="InterPro" id="IPR036291">
    <property type="entry name" value="NAD(P)-bd_dom_sf"/>
</dbReference>
<dbReference type="PIRSF" id="PIRSF000727">
    <property type="entry name" value="ThrA"/>
    <property type="match status" value="1"/>
</dbReference>
<keyword evidence="21" id="KW-0457">Lysine biosynthesis</keyword>
<name>A0ABX2APW6_9BACT</name>
<dbReference type="InterPro" id="IPR045865">
    <property type="entry name" value="ACT-like_dom_sf"/>
</dbReference>
<evidence type="ECO:0000256" key="9">
    <source>
        <dbReference type="ARBA" id="ARBA00011881"/>
    </source>
</evidence>
<dbReference type="InterPro" id="IPR002912">
    <property type="entry name" value="ACT_dom"/>
</dbReference>
<dbReference type="InterPro" id="IPR018042">
    <property type="entry name" value="Aspartate_kinase_CS"/>
</dbReference>
<dbReference type="GO" id="GO:0004412">
    <property type="term" value="F:homoserine dehydrogenase activity"/>
    <property type="evidence" value="ECO:0007669"/>
    <property type="project" value="UniProtKB-EC"/>
</dbReference>
<dbReference type="InterPro" id="IPR042199">
    <property type="entry name" value="AsparK_Bifunc_asparK/hSer_DH"/>
</dbReference>
<keyword evidence="10" id="KW-0028">Amino-acid biosynthesis</keyword>
<dbReference type="Gene3D" id="3.30.360.10">
    <property type="entry name" value="Dihydrodipicolinate Reductase, domain 2"/>
    <property type="match status" value="1"/>
</dbReference>
<evidence type="ECO:0000256" key="24">
    <source>
        <dbReference type="ARBA" id="ARBA00044938"/>
    </source>
</evidence>
<dbReference type="InterPro" id="IPR001341">
    <property type="entry name" value="Asp_kinase"/>
</dbReference>
<dbReference type="CDD" id="cd04921">
    <property type="entry name" value="ACT_AKi-HSDH-ThrA-like_1"/>
    <property type="match status" value="1"/>
</dbReference>